<dbReference type="SUPFAM" id="SSF52833">
    <property type="entry name" value="Thioredoxin-like"/>
    <property type="match status" value="1"/>
</dbReference>
<evidence type="ECO:0000256" key="2">
    <source>
        <dbReference type="ARBA" id="ARBA00022748"/>
    </source>
</evidence>
<dbReference type="CDD" id="cd02966">
    <property type="entry name" value="TlpA_like_family"/>
    <property type="match status" value="1"/>
</dbReference>
<organism evidence="6 7">
    <name type="scientific">Methylomonas rapida</name>
    <dbReference type="NCBI Taxonomy" id="2963939"/>
    <lineage>
        <taxon>Bacteria</taxon>
        <taxon>Pseudomonadati</taxon>
        <taxon>Pseudomonadota</taxon>
        <taxon>Gammaproteobacteria</taxon>
        <taxon>Methylococcales</taxon>
        <taxon>Methylococcaceae</taxon>
        <taxon>Methylomonas</taxon>
    </lineage>
</organism>
<evidence type="ECO:0000256" key="4">
    <source>
        <dbReference type="SAM" id="SignalP"/>
    </source>
</evidence>
<evidence type="ECO:0000259" key="5">
    <source>
        <dbReference type="PROSITE" id="PS51352"/>
    </source>
</evidence>
<protein>
    <submittedName>
        <fullName evidence="6">Redoxin family protein</fullName>
    </submittedName>
</protein>
<name>A0ABY7GPP9_9GAMM</name>
<dbReference type="InterPro" id="IPR050553">
    <property type="entry name" value="Thioredoxin_ResA/DsbE_sf"/>
</dbReference>
<proteinExistence type="predicted"/>
<dbReference type="Proteomes" id="UP001162780">
    <property type="component" value="Chromosome"/>
</dbReference>
<dbReference type="PANTHER" id="PTHR42852:SF17">
    <property type="entry name" value="THIOREDOXIN-LIKE PROTEIN HI_1115"/>
    <property type="match status" value="1"/>
</dbReference>
<dbReference type="RefSeq" id="WP_255187384.1">
    <property type="nucleotide sequence ID" value="NZ_CP113517.1"/>
</dbReference>
<dbReference type="InterPro" id="IPR017937">
    <property type="entry name" value="Thioredoxin_CS"/>
</dbReference>
<accession>A0ABY7GPP9</accession>
<keyword evidence="3" id="KW-0676">Redox-active center</keyword>
<feature type="domain" description="Thioredoxin" evidence="5">
    <location>
        <begin position="20"/>
        <end position="161"/>
    </location>
</feature>
<dbReference type="PROSITE" id="PS51352">
    <property type="entry name" value="THIOREDOXIN_2"/>
    <property type="match status" value="1"/>
</dbReference>
<dbReference type="InterPro" id="IPR036249">
    <property type="entry name" value="Thioredoxin-like_sf"/>
</dbReference>
<dbReference type="EMBL" id="CP113517">
    <property type="protein sequence ID" value="WAR46475.1"/>
    <property type="molecule type" value="Genomic_DNA"/>
</dbReference>
<feature type="chain" id="PRO_5045897627" evidence="4">
    <location>
        <begin position="20"/>
        <end position="162"/>
    </location>
</feature>
<evidence type="ECO:0000313" key="7">
    <source>
        <dbReference type="Proteomes" id="UP001162780"/>
    </source>
</evidence>
<dbReference type="InterPro" id="IPR013766">
    <property type="entry name" value="Thioredoxin_domain"/>
</dbReference>
<evidence type="ECO:0000313" key="6">
    <source>
        <dbReference type="EMBL" id="WAR46475.1"/>
    </source>
</evidence>
<evidence type="ECO:0000256" key="3">
    <source>
        <dbReference type="ARBA" id="ARBA00023284"/>
    </source>
</evidence>
<dbReference type="PROSITE" id="PS00194">
    <property type="entry name" value="THIOREDOXIN_1"/>
    <property type="match status" value="1"/>
</dbReference>
<keyword evidence="4" id="KW-0732">Signal</keyword>
<comment type="subcellular location">
    <subcellularLocation>
        <location evidence="1">Cell envelope</location>
    </subcellularLocation>
</comment>
<keyword evidence="7" id="KW-1185">Reference proteome</keyword>
<gene>
    <name evidence="6" type="ORF">NM686_008155</name>
</gene>
<reference evidence="6" key="1">
    <citation type="submission" date="2022-11" db="EMBL/GenBank/DDBJ databases">
        <title>Methylomonas rapida sp. nov., Carotenoid-Producing Obligate Methanotrophs with High Growth Characteristics and Biotechnological Potential.</title>
        <authorList>
            <person name="Tikhonova E.N."/>
            <person name="Suleimanov R.Z."/>
            <person name="Miroshnikov K."/>
            <person name="Oshkin I.Y."/>
            <person name="Belova S.E."/>
            <person name="Danilova O.V."/>
            <person name="Ashikhmin A."/>
            <person name="Konopkin A."/>
            <person name="But S.Y."/>
            <person name="Khmelenina V.N."/>
            <person name="Kuznetsov N."/>
            <person name="Pimenov N.V."/>
            <person name="Dedysh S.N."/>
        </authorList>
    </citation>
    <scope>NUCLEOTIDE SEQUENCE</scope>
    <source>
        <strain evidence="6">MP1</strain>
    </source>
</reference>
<sequence length="162" mass="17829">MKKSLLLAVILTLSSHAYATDQGQTVPSCQATLADTGAQLDFNAYKGKVVLVDFWATWCPPCKKSMPFLNSLRNEKQKDGFEIVAINVDENSDEAKQFLAANPVDYLMTFDPNGNCPGVFDVKAMPSSYLVDKTGTVRLVHLGFRDGDEATIQQHVEKLLAE</sequence>
<dbReference type="Pfam" id="PF08534">
    <property type="entry name" value="Redoxin"/>
    <property type="match status" value="1"/>
</dbReference>
<keyword evidence="2" id="KW-0201">Cytochrome c-type biogenesis</keyword>
<dbReference type="Gene3D" id="3.40.30.10">
    <property type="entry name" value="Glutaredoxin"/>
    <property type="match status" value="1"/>
</dbReference>
<dbReference type="PANTHER" id="PTHR42852">
    <property type="entry name" value="THIOL:DISULFIDE INTERCHANGE PROTEIN DSBE"/>
    <property type="match status" value="1"/>
</dbReference>
<feature type="signal peptide" evidence="4">
    <location>
        <begin position="1"/>
        <end position="19"/>
    </location>
</feature>
<dbReference type="InterPro" id="IPR013740">
    <property type="entry name" value="Redoxin"/>
</dbReference>
<evidence type="ECO:0000256" key="1">
    <source>
        <dbReference type="ARBA" id="ARBA00004196"/>
    </source>
</evidence>